<dbReference type="EMBL" id="UINC01136104">
    <property type="protein sequence ID" value="SVD20661.1"/>
    <property type="molecule type" value="Genomic_DNA"/>
</dbReference>
<feature type="non-terminal residue" evidence="2">
    <location>
        <position position="1"/>
    </location>
</feature>
<keyword evidence="1" id="KW-1133">Transmembrane helix</keyword>
<keyword evidence="1" id="KW-0472">Membrane</keyword>
<proteinExistence type="predicted"/>
<accession>A0A382TGV7</accession>
<reference evidence="2" key="1">
    <citation type="submission" date="2018-05" db="EMBL/GenBank/DDBJ databases">
        <authorList>
            <person name="Lanie J.A."/>
            <person name="Ng W.-L."/>
            <person name="Kazmierczak K.M."/>
            <person name="Andrzejewski T.M."/>
            <person name="Davidsen T.M."/>
            <person name="Wayne K.J."/>
            <person name="Tettelin H."/>
            <person name="Glass J.I."/>
            <person name="Rusch D."/>
            <person name="Podicherti R."/>
            <person name="Tsui H.-C.T."/>
            <person name="Winkler M.E."/>
        </authorList>
    </citation>
    <scope>NUCLEOTIDE SEQUENCE</scope>
</reference>
<feature type="transmembrane region" description="Helical" evidence="1">
    <location>
        <begin position="42"/>
        <end position="64"/>
    </location>
</feature>
<feature type="transmembrane region" description="Helical" evidence="1">
    <location>
        <begin position="84"/>
        <end position="103"/>
    </location>
</feature>
<protein>
    <submittedName>
        <fullName evidence="2">Uncharacterized protein</fullName>
    </submittedName>
</protein>
<dbReference type="AlphaFoldDB" id="A0A382TGV7"/>
<keyword evidence="1" id="KW-0812">Transmembrane</keyword>
<evidence type="ECO:0000313" key="2">
    <source>
        <dbReference type="EMBL" id="SVD20661.1"/>
    </source>
</evidence>
<name>A0A382TGV7_9ZZZZ</name>
<organism evidence="2">
    <name type="scientific">marine metagenome</name>
    <dbReference type="NCBI Taxonomy" id="408172"/>
    <lineage>
        <taxon>unclassified sequences</taxon>
        <taxon>metagenomes</taxon>
        <taxon>ecological metagenomes</taxon>
    </lineage>
</organism>
<sequence length="107" mass="12250">VKRDDAEILDEGPGRIDILNHKQELVLVFLGIYASLHLIDPILGGISLFSLLSALFCFWLAFSIYRDKDNMKMSTSETGNGSQILFWVVMIIIFLVLFFLFFLTTSW</sequence>
<gene>
    <name evidence="2" type="ORF">METZ01_LOCUS373515</name>
</gene>
<evidence type="ECO:0000256" key="1">
    <source>
        <dbReference type="SAM" id="Phobius"/>
    </source>
</evidence>